<dbReference type="AlphaFoldDB" id="A0A285CS41"/>
<protein>
    <submittedName>
        <fullName evidence="1">Uncharacterized protein</fullName>
    </submittedName>
</protein>
<dbReference type="OrthoDB" id="5690804at2"/>
<accession>A0A285CS41</accession>
<evidence type="ECO:0000313" key="1">
    <source>
        <dbReference type="EMBL" id="SNX69783.1"/>
    </source>
</evidence>
<name>A0A285CS41_9BACI</name>
<proteinExistence type="predicted"/>
<gene>
    <name evidence="1" type="ORF">SAMN05877753_103227</name>
</gene>
<organism evidence="1 2">
    <name type="scientific">Bacillus oleivorans</name>
    <dbReference type="NCBI Taxonomy" id="1448271"/>
    <lineage>
        <taxon>Bacteria</taxon>
        <taxon>Bacillati</taxon>
        <taxon>Bacillota</taxon>
        <taxon>Bacilli</taxon>
        <taxon>Bacillales</taxon>
        <taxon>Bacillaceae</taxon>
        <taxon>Bacillus</taxon>
    </lineage>
</organism>
<dbReference type="EMBL" id="OAOP01000003">
    <property type="protein sequence ID" value="SNX69783.1"/>
    <property type="molecule type" value="Genomic_DNA"/>
</dbReference>
<evidence type="ECO:0000313" key="2">
    <source>
        <dbReference type="Proteomes" id="UP000219546"/>
    </source>
</evidence>
<keyword evidence="2" id="KW-1185">Reference proteome</keyword>
<dbReference type="RefSeq" id="WP_097158155.1">
    <property type="nucleotide sequence ID" value="NZ_JBEPMQ010000002.1"/>
</dbReference>
<dbReference type="Proteomes" id="UP000219546">
    <property type="component" value="Unassembled WGS sequence"/>
</dbReference>
<reference evidence="1 2" key="1">
    <citation type="submission" date="2017-08" db="EMBL/GenBank/DDBJ databases">
        <authorList>
            <person name="de Groot N.N."/>
        </authorList>
    </citation>
    <scope>NUCLEOTIDE SEQUENCE [LARGE SCALE GENOMIC DNA]</scope>
    <source>
        <strain evidence="1 2">JC228</strain>
    </source>
</reference>
<sequence>MDYVIEPYESVGPIKLSMTKEEIRCLMPEKPANDHYFRGPYTDFFVKSGLFAYYIGENGVCEAIEFSQQTTAIFQEKHINSVPFI</sequence>